<keyword evidence="4" id="KW-1185">Reference proteome</keyword>
<feature type="region of interest" description="Disordered" evidence="2">
    <location>
        <begin position="408"/>
        <end position="428"/>
    </location>
</feature>
<evidence type="ECO:0000313" key="4">
    <source>
        <dbReference type="Proteomes" id="UP000693981"/>
    </source>
</evidence>
<feature type="coiled-coil region" evidence="1">
    <location>
        <begin position="206"/>
        <end position="340"/>
    </location>
</feature>
<sequence length="632" mass="70456">MASPGPTADAATGEGGASWTLPNWEEYSEAPSSHFDGDWSDVEVDVSLDTASSVASTEHQRVYKLQRARGGFPDEKQRNLRDIPSLYTKRRLEDNSVGALSVRSSRSVGTKWFQPAPCASPRPAEEKPLSPIDTTEEKKEAESGLLVQQSEISSELQAVRRQLSDFQDKWKKTVEERQQSTSCDHAVLQVQTYHDERLQQVVDESLAELKLVRGRYKKKEAKLEEELRAAKNAAEQWKQTAAEAEHRKKLDRQVLEFQLVTIKKQYEHACQRYEDDATRFRETIRQLREEKDNTKILHDDFREKIASQERRHEDGIKAMQSEHELKVAELTAQLEQAKNVKMPSVCAVATQTEVPSACTVGTQSEPTVMEVSATTGEIADVNDSQTKIEELTRRCRALEKLLDKKFEDTPSLASSQRRESCHSDQGLGLTSSLIGDQHELSASRSSSVRIDTSIHRANGKSKALARVLLGSSRASLDRRAAFTDETTLATDEATLGAHEMWDSASFTSIDSIDDLASQRTTPRAASMQRMKSTQEILTLVRQLKHAAGSPIDLKTKRREPEPEINWDALSKQKYVRYPPSSSAESRGGATALHRVDNGAPVKTGVSVFDDLLTDAAAPSPAIESVQVHELPR</sequence>
<keyword evidence="1" id="KW-0175">Coiled coil</keyword>
<comment type="caution">
    <text evidence="3">The sequence shown here is derived from an EMBL/GenBank/DDBJ whole genome shotgun (WGS) entry which is preliminary data.</text>
</comment>
<evidence type="ECO:0000256" key="1">
    <source>
        <dbReference type="SAM" id="Coils"/>
    </source>
</evidence>
<name>A0A8T1VN02_9STRA</name>
<gene>
    <name evidence="3" type="ORF">PHYBOEH_010536</name>
</gene>
<dbReference type="OrthoDB" id="124855at2759"/>
<reference evidence="3" key="1">
    <citation type="submission" date="2021-02" db="EMBL/GenBank/DDBJ databases">
        <authorList>
            <person name="Palmer J.M."/>
        </authorList>
    </citation>
    <scope>NUCLEOTIDE SEQUENCE</scope>
    <source>
        <strain evidence="3">SCRP23</strain>
    </source>
</reference>
<dbReference type="EMBL" id="JAGDFL010000725">
    <property type="protein sequence ID" value="KAG7382296.1"/>
    <property type="molecule type" value="Genomic_DNA"/>
</dbReference>
<feature type="region of interest" description="Disordered" evidence="2">
    <location>
        <begin position="1"/>
        <end position="39"/>
    </location>
</feature>
<dbReference type="Proteomes" id="UP000693981">
    <property type="component" value="Unassembled WGS sequence"/>
</dbReference>
<proteinExistence type="predicted"/>
<feature type="region of interest" description="Disordered" evidence="2">
    <location>
        <begin position="96"/>
        <end position="145"/>
    </location>
</feature>
<protein>
    <submittedName>
        <fullName evidence="3">Uncharacterized protein</fullName>
    </submittedName>
</protein>
<feature type="coiled-coil region" evidence="1">
    <location>
        <begin position="381"/>
        <end position="408"/>
    </location>
</feature>
<organism evidence="3 4">
    <name type="scientific">Phytophthora boehmeriae</name>
    <dbReference type="NCBI Taxonomy" id="109152"/>
    <lineage>
        <taxon>Eukaryota</taxon>
        <taxon>Sar</taxon>
        <taxon>Stramenopiles</taxon>
        <taxon>Oomycota</taxon>
        <taxon>Peronosporomycetes</taxon>
        <taxon>Peronosporales</taxon>
        <taxon>Peronosporaceae</taxon>
        <taxon>Phytophthora</taxon>
    </lineage>
</organism>
<evidence type="ECO:0000256" key="2">
    <source>
        <dbReference type="SAM" id="MobiDB-lite"/>
    </source>
</evidence>
<evidence type="ECO:0000313" key="3">
    <source>
        <dbReference type="EMBL" id="KAG7382296.1"/>
    </source>
</evidence>
<dbReference type="AlphaFoldDB" id="A0A8T1VN02"/>
<accession>A0A8T1VN02</accession>